<accession>A0A7X2XMG7</accession>
<proteinExistence type="predicted"/>
<evidence type="ECO:0000313" key="2">
    <source>
        <dbReference type="Proteomes" id="UP000467349"/>
    </source>
</evidence>
<dbReference type="EMBL" id="WNHU01000741">
    <property type="protein sequence ID" value="MTV44726.1"/>
    <property type="molecule type" value="Genomic_DNA"/>
</dbReference>
<sequence length="84" mass="9572">ALDLLESVRPPRIHLADIEFKIGSRWIPQSVYGKFAFECFTNREFELSSPDVEQVIEVNPVDGQVHLRTSFAYRYPSAKDSSLG</sequence>
<reference evidence="1 2" key="1">
    <citation type="submission" date="2019-11" db="EMBL/GenBank/DDBJ databases">
        <title>Growth characteristics of pneumococcus vary with the chemical composition of the capsule and with environmental conditions.</title>
        <authorList>
            <person name="Tothpal A."/>
            <person name="Desobry K."/>
            <person name="Joshi S."/>
            <person name="Wyllie A.L."/>
            <person name="Weinberger D.M."/>
        </authorList>
    </citation>
    <scope>NUCLEOTIDE SEQUENCE [LARGE SCALE GENOMIC DNA]</scope>
    <source>
        <strain evidence="2">pnumococcus09N</strain>
    </source>
</reference>
<organism evidence="1 2">
    <name type="scientific">Streptococcus pneumoniae</name>
    <dbReference type="NCBI Taxonomy" id="1313"/>
    <lineage>
        <taxon>Bacteria</taxon>
        <taxon>Bacillati</taxon>
        <taxon>Bacillota</taxon>
        <taxon>Bacilli</taxon>
        <taxon>Lactobacillales</taxon>
        <taxon>Streptococcaceae</taxon>
        <taxon>Streptococcus</taxon>
    </lineage>
</organism>
<evidence type="ECO:0000313" key="1">
    <source>
        <dbReference type="EMBL" id="MTV44726.1"/>
    </source>
</evidence>
<feature type="non-terminal residue" evidence="1">
    <location>
        <position position="84"/>
    </location>
</feature>
<feature type="non-terminal residue" evidence="1">
    <location>
        <position position="1"/>
    </location>
</feature>
<name>A0A7X2XMG7_STREE</name>
<protein>
    <submittedName>
        <fullName evidence="1">Uncharacterized protein</fullName>
    </submittedName>
</protein>
<dbReference type="RefSeq" id="WP_155474448.1">
    <property type="nucleotide sequence ID" value="NZ_WNHU01000741.1"/>
</dbReference>
<comment type="caution">
    <text evidence="1">The sequence shown here is derived from an EMBL/GenBank/DDBJ whole genome shotgun (WGS) entry which is preliminary data.</text>
</comment>
<dbReference type="Proteomes" id="UP000467349">
    <property type="component" value="Unassembled WGS sequence"/>
</dbReference>
<dbReference type="AlphaFoldDB" id="A0A7X2XMG7"/>
<gene>
    <name evidence="1" type="ORF">GM545_14440</name>
</gene>